<evidence type="ECO:0000256" key="2">
    <source>
        <dbReference type="ARBA" id="ARBA00005779"/>
    </source>
</evidence>
<evidence type="ECO:0000256" key="7">
    <source>
        <dbReference type="SAM" id="Phobius"/>
    </source>
</evidence>
<dbReference type="Pfam" id="PF03994">
    <property type="entry name" value="DUF350"/>
    <property type="match status" value="1"/>
</dbReference>
<feature type="transmembrane region" description="Helical" evidence="7">
    <location>
        <begin position="12"/>
        <end position="30"/>
    </location>
</feature>
<evidence type="ECO:0000256" key="5">
    <source>
        <dbReference type="ARBA" id="ARBA00022989"/>
    </source>
</evidence>
<dbReference type="EMBL" id="BMFK01000002">
    <property type="protein sequence ID" value="GGE75145.1"/>
    <property type="molecule type" value="Genomic_DNA"/>
</dbReference>
<dbReference type="AlphaFoldDB" id="A0A917ESQ4"/>
<accession>A0A917ESQ4</accession>
<evidence type="ECO:0000256" key="4">
    <source>
        <dbReference type="ARBA" id="ARBA00022692"/>
    </source>
</evidence>
<name>A0A917ESQ4_9BACI</name>
<proteinExistence type="inferred from homology"/>
<comment type="similarity">
    <text evidence="2">Belongs to the UPF0719 family.</text>
</comment>
<gene>
    <name evidence="8" type="ORF">GCM10007140_26270</name>
</gene>
<feature type="transmembrane region" description="Helical" evidence="7">
    <location>
        <begin position="76"/>
        <end position="98"/>
    </location>
</feature>
<keyword evidence="3" id="KW-1003">Cell membrane</keyword>
<feature type="transmembrane region" description="Helical" evidence="7">
    <location>
        <begin position="51"/>
        <end position="70"/>
    </location>
</feature>
<evidence type="ECO:0000256" key="1">
    <source>
        <dbReference type="ARBA" id="ARBA00004651"/>
    </source>
</evidence>
<evidence type="ECO:0000256" key="6">
    <source>
        <dbReference type="ARBA" id="ARBA00023136"/>
    </source>
</evidence>
<dbReference type="Proteomes" id="UP000605259">
    <property type="component" value="Unassembled WGS sequence"/>
</dbReference>
<keyword evidence="4 7" id="KW-0812">Transmembrane</keyword>
<reference evidence="8" key="2">
    <citation type="submission" date="2020-09" db="EMBL/GenBank/DDBJ databases">
        <authorList>
            <person name="Sun Q."/>
            <person name="Zhou Y."/>
        </authorList>
    </citation>
    <scope>NUCLEOTIDE SEQUENCE</scope>
    <source>
        <strain evidence="8">CGMCC 1.12698</strain>
    </source>
</reference>
<comment type="caution">
    <text evidence="8">The sequence shown here is derived from an EMBL/GenBank/DDBJ whole genome shotgun (WGS) entry which is preliminary data.</text>
</comment>
<evidence type="ECO:0000313" key="9">
    <source>
        <dbReference type="Proteomes" id="UP000605259"/>
    </source>
</evidence>
<reference evidence="8" key="1">
    <citation type="journal article" date="2014" name="Int. J. Syst. Evol. Microbiol.">
        <title>Complete genome sequence of Corynebacterium casei LMG S-19264T (=DSM 44701T), isolated from a smear-ripened cheese.</title>
        <authorList>
            <consortium name="US DOE Joint Genome Institute (JGI-PGF)"/>
            <person name="Walter F."/>
            <person name="Albersmeier A."/>
            <person name="Kalinowski J."/>
            <person name="Ruckert C."/>
        </authorList>
    </citation>
    <scope>NUCLEOTIDE SEQUENCE</scope>
    <source>
        <strain evidence="8">CGMCC 1.12698</strain>
    </source>
</reference>
<dbReference type="InterPro" id="IPR007140">
    <property type="entry name" value="DUF350"/>
</dbReference>
<dbReference type="GO" id="GO:0005886">
    <property type="term" value="C:plasma membrane"/>
    <property type="evidence" value="ECO:0007669"/>
    <property type="project" value="UniProtKB-SubCell"/>
</dbReference>
<protein>
    <submittedName>
        <fullName evidence="8">DUF350 domain-containing protein</fullName>
    </submittedName>
</protein>
<evidence type="ECO:0000256" key="3">
    <source>
        <dbReference type="ARBA" id="ARBA00022475"/>
    </source>
</evidence>
<organism evidence="8 9">
    <name type="scientific">Priestia taiwanensis</name>
    <dbReference type="NCBI Taxonomy" id="1347902"/>
    <lineage>
        <taxon>Bacteria</taxon>
        <taxon>Bacillati</taxon>
        <taxon>Bacillota</taxon>
        <taxon>Bacilli</taxon>
        <taxon>Bacillales</taxon>
        <taxon>Bacillaceae</taxon>
        <taxon>Priestia</taxon>
    </lineage>
</organism>
<evidence type="ECO:0000313" key="8">
    <source>
        <dbReference type="EMBL" id="GGE75145.1"/>
    </source>
</evidence>
<keyword evidence="9" id="KW-1185">Reference proteome</keyword>
<keyword evidence="6 7" id="KW-0472">Membrane</keyword>
<keyword evidence="5 7" id="KW-1133">Transmembrane helix</keyword>
<feature type="transmembrane region" description="Helical" evidence="7">
    <location>
        <begin position="110"/>
        <end position="133"/>
    </location>
</feature>
<dbReference type="RefSeq" id="WP_188388944.1">
    <property type="nucleotide sequence ID" value="NZ_BMFK01000002.1"/>
</dbReference>
<dbReference type="PANTHER" id="PTHR40043">
    <property type="entry name" value="UPF0719 INNER MEMBRANE PROTEIN YJFL"/>
    <property type="match status" value="1"/>
</dbReference>
<comment type="subcellular location">
    <subcellularLocation>
        <location evidence="1">Cell membrane</location>
        <topology evidence="1">Multi-pass membrane protein</topology>
    </subcellularLocation>
</comment>
<dbReference type="PANTHER" id="PTHR40043:SF1">
    <property type="entry name" value="UPF0719 INNER MEMBRANE PROTEIN YJFL"/>
    <property type="match status" value="1"/>
</dbReference>
<sequence>MEYIQNFTDFAIYVSVGGILLLIGAILFSLTTKFSEVKLINEGNVAVALKLYGKVLGLAIVIYSAFSNSLDVKDALIWGCIGIVTQIVVYVVIEYIFTPKTNLAKKVEEGNVAVGLSLFSISIAVGLVIAGSLTY</sequence>